<dbReference type="CDD" id="cd04301">
    <property type="entry name" value="NAT_SF"/>
    <property type="match status" value="1"/>
</dbReference>
<dbReference type="EMBL" id="JPKZ01001871">
    <property type="protein sequence ID" value="KHN79738.1"/>
    <property type="molecule type" value="Genomic_DNA"/>
</dbReference>
<dbReference type="OrthoDB" id="41532at2759"/>
<dbReference type="InterPro" id="IPR016181">
    <property type="entry name" value="Acyl_CoA_acyltransferase"/>
</dbReference>
<dbReference type="AlphaFoldDB" id="A0A0B2VE03"/>
<name>A0A0B2VE03_TOXCA</name>
<evidence type="ECO:0000256" key="4">
    <source>
        <dbReference type="ARBA" id="ARBA00039114"/>
    </source>
</evidence>
<organism evidence="14 15">
    <name type="scientific">Toxocara canis</name>
    <name type="common">Canine roundworm</name>
    <dbReference type="NCBI Taxonomy" id="6265"/>
    <lineage>
        <taxon>Eukaryota</taxon>
        <taxon>Metazoa</taxon>
        <taxon>Ecdysozoa</taxon>
        <taxon>Nematoda</taxon>
        <taxon>Chromadorea</taxon>
        <taxon>Rhabditida</taxon>
        <taxon>Spirurina</taxon>
        <taxon>Ascaridomorpha</taxon>
        <taxon>Ascaridoidea</taxon>
        <taxon>Toxocaridae</taxon>
        <taxon>Toxocara</taxon>
    </lineage>
</organism>
<comment type="caution">
    <text evidence="14">The sequence shown here is derived from an EMBL/GenBank/DDBJ whole genome shotgun (WGS) entry which is preliminary data.</text>
</comment>
<comment type="catalytic activity">
    <reaction evidence="5">
        <text>dopamine + (9Z)-octadecenoyl-CoA = N-(9Z-octadecanoyl)-dopamine + CoA + H(+)</text>
        <dbReference type="Rhea" id="RHEA:51380"/>
        <dbReference type="ChEBI" id="CHEBI:15378"/>
        <dbReference type="ChEBI" id="CHEBI:31883"/>
        <dbReference type="ChEBI" id="CHEBI:57287"/>
        <dbReference type="ChEBI" id="CHEBI:57387"/>
        <dbReference type="ChEBI" id="CHEBI:59905"/>
    </reaction>
    <physiologicalReaction direction="left-to-right" evidence="5">
        <dbReference type="Rhea" id="RHEA:51381"/>
    </physiologicalReaction>
</comment>
<gene>
    <name evidence="14" type="ORF">Tcan_16839</name>
</gene>
<feature type="domain" description="N-acetyltransferase" evidence="13">
    <location>
        <begin position="148"/>
        <end position="197"/>
    </location>
</feature>
<dbReference type="FunFam" id="3.40.630.30:FF:000046">
    <property type="entry name" value="Dopamine N-acetyltransferase"/>
    <property type="match status" value="1"/>
</dbReference>
<evidence type="ECO:0000313" key="14">
    <source>
        <dbReference type="EMBL" id="KHN79738.1"/>
    </source>
</evidence>
<evidence type="ECO:0000256" key="8">
    <source>
        <dbReference type="ARBA" id="ARBA00051711"/>
    </source>
</evidence>
<evidence type="ECO:0000313" key="15">
    <source>
        <dbReference type="Proteomes" id="UP000031036"/>
    </source>
</evidence>
<evidence type="ECO:0000256" key="9">
    <source>
        <dbReference type="ARBA" id="ARBA00051823"/>
    </source>
</evidence>
<dbReference type="Proteomes" id="UP000031036">
    <property type="component" value="Unassembled WGS sequence"/>
</dbReference>
<dbReference type="Pfam" id="PF00583">
    <property type="entry name" value="Acetyltransf_1"/>
    <property type="match status" value="1"/>
</dbReference>
<evidence type="ECO:0000256" key="11">
    <source>
        <dbReference type="ARBA" id="ARBA00052335"/>
    </source>
</evidence>
<comment type="catalytic activity">
    <reaction evidence="10">
        <text>serotonin + hexadecanoyl-CoA = N-hexadecanoyl-serotonin + CoA + H(+)</text>
        <dbReference type="Rhea" id="RHEA:51384"/>
        <dbReference type="ChEBI" id="CHEBI:15378"/>
        <dbReference type="ChEBI" id="CHEBI:57287"/>
        <dbReference type="ChEBI" id="CHEBI:57379"/>
        <dbReference type="ChEBI" id="CHEBI:134059"/>
        <dbReference type="ChEBI" id="CHEBI:350546"/>
    </reaction>
    <physiologicalReaction direction="left-to-right" evidence="10">
        <dbReference type="Rhea" id="RHEA:51385"/>
    </physiologicalReaction>
</comment>
<evidence type="ECO:0000259" key="13">
    <source>
        <dbReference type="Pfam" id="PF00583"/>
    </source>
</evidence>
<comment type="catalytic activity">
    <reaction evidence="7">
        <text>serotonin + (5Z,8Z,11Z,14Z)-eicosatetraenoyl-CoA = N-[(5Z,8Z,11Z,14Z)-eicosatetraenoyl]-serotonin + CoA + H(+)</text>
        <dbReference type="Rhea" id="RHEA:51396"/>
        <dbReference type="ChEBI" id="CHEBI:15378"/>
        <dbReference type="ChEBI" id="CHEBI:57287"/>
        <dbReference type="ChEBI" id="CHEBI:57368"/>
        <dbReference type="ChEBI" id="CHEBI:132255"/>
        <dbReference type="ChEBI" id="CHEBI:350546"/>
    </reaction>
    <physiologicalReaction direction="left-to-right" evidence="7">
        <dbReference type="Rhea" id="RHEA:51397"/>
    </physiologicalReaction>
</comment>
<dbReference type="SUPFAM" id="SSF55729">
    <property type="entry name" value="Acyl-CoA N-acyltransferases (Nat)"/>
    <property type="match status" value="1"/>
</dbReference>
<dbReference type="Gene3D" id="3.40.630.30">
    <property type="match status" value="1"/>
</dbReference>
<comment type="catalytic activity">
    <reaction evidence="6">
        <text>serotonin + octadecanoyl-CoA = N-octadecanoyl-serotonin + CoA + H(+)</text>
        <dbReference type="Rhea" id="RHEA:51400"/>
        <dbReference type="ChEBI" id="CHEBI:15378"/>
        <dbReference type="ChEBI" id="CHEBI:57287"/>
        <dbReference type="ChEBI" id="CHEBI:57394"/>
        <dbReference type="ChEBI" id="CHEBI:134065"/>
        <dbReference type="ChEBI" id="CHEBI:350546"/>
    </reaction>
    <physiologicalReaction direction="left-to-right" evidence="6">
        <dbReference type="Rhea" id="RHEA:51401"/>
    </physiologicalReaction>
</comment>
<evidence type="ECO:0000256" key="7">
    <source>
        <dbReference type="ARBA" id="ARBA00051284"/>
    </source>
</evidence>
<evidence type="ECO:0000256" key="3">
    <source>
        <dbReference type="ARBA" id="ARBA00038182"/>
    </source>
</evidence>
<evidence type="ECO:0000256" key="1">
    <source>
        <dbReference type="ARBA" id="ARBA00022679"/>
    </source>
</evidence>
<comment type="pathway">
    <text evidence="2">Aromatic compound metabolism; melatonin biosynthesis; melatonin from serotonin: step 1/2.</text>
</comment>
<comment type="catalytic activity">
    <reaction evidence="9">
        <text>serotonin + (9Z)-octadecenoyl-CoA = N-(9Z-octadecenoyl)-serotonin + CoA + H(+)</text>
        <dbReference type="Rhea" id="RHEA:51392"/>
        <dbReference type="ChEBI" id="CHEBI:15378"/>
        <dbReference type="ChEBI" id="CHEBI:57287"/>
        <dbReference type="ChEBI" id="CHEBI:57387"/>
        <dbReference type="ChEBI" id="CHEBI:134064"/>
        <dbReference type="ChEBI" id="CHEBI:350546"/>
    </reaction>
    <physiologicalReaction direction="left-to-right" evidence="9">
        <dbReference type="Rhea" id="RHEA:51393"/>
    </physiologicalReaction>
</comment>
<reference evidence="14 15" key="1">
    <citation type="submission" date="2014-11" db="EMBL/GenBank/DDBJ databases">
        <title>Genetic blueprint of the zoonotic pathogen Toxocara canis.</title>
        <authorList>
            <person name="Zhu X.-Q."/>
            <person name="Korhonen P.K."/>
            <person name="Cai H."/>
            <person name="Young N.D."/>
            <person name="Nejsum P."/>
            <person name="von Samson-Himmelstjerna G."/>
            <person name="Boag P.R."/>
            <person name="Tan P."/>
            <person name="Li Q."/>
            <person name="Min J."/>
            <person name="Yang Y."/>
            <person name="Wang X."/>
            <person name="Fang X."/>
            <person name="Hall R.S."/>
            <person name="Hofmann A."/>
            <person name="Sternberg P.W."/>
            <person name="Jex A.R."/>
            <person name="Gasser R.B."/>
        </authorList>
    </citation>
    <scope>NUCLEOTIDE SEQUENCE [LARGE SCALE GENOMIC DNA]</scope>
    <source>
        <strain evidence="14">PN_DK_2014</strain>
    </source>
</reference>
<accession>A0A0B2VE03</accession>
<comment type="similarity">
    <text evidence="3">Belongs to the acetyltransferase family. AANAT subfamily.</text>
</comment>
<comment type="catalytic activity">
    <reaction evidence="8">
        <text>dopamine + acetyl-CoA = N-acetyldopamine + CoA + H(+)</text>
        <dbReference type="Rhea" id="RHEA:51388"/>
        <dbReference type="ChEBI" id="CHEBI:15378"/>
        <dbReference type="ChEBI" id="CHEBI:57287"/>
        <dbReference type="ChEBI" id="CHEBI:57288"/>
        <dbReference type="ChEBI" id="CHEBI:59905"/>
        <dbReference type="ChEBI" id="CHEBI:125678"/>
    </reaction>
    <physiologicalReaction direction="left-to-right" evidence="8">
        <dbReference type="Rhea" id="RHEA:51389"/>
    </physiologicalReaction>
</comment>
<dbReference type="GO" id="GO:0004059">
    <property type="term" value="F:aralkylamine N-acetyltransferase activity"/>
    <property type="evidence" value="ECO:0007669"/>
    <property type="project" value="UniProtKB-EC"/>
</dbReference>
<proteinExistence type="inferred from homology"/>
<evidence type="ECO:0000256" key="5">
    <source>
        <dbReference type="ARBA" id="ARBA00050189"/>
    </source>
</evidence>
<evidence type="ECO:0000256" key="2">
    <source>
        <dbReference type="ARBA" id="ARBA00037926"/>
    </source>
</evidence>
<sequence length="233" mass="26396">MDSNDSNDFGELILHRATESDLVDIIDFLMSDFLFNEPLNKSINLTKDDASNLFKELSQVGIASSLSYLLRTPSGKIAALRLASILDRPEKENVRASEGTNENNNVVSNVAPVNDNAAKITKILSELENKIWILVNPRIKRLLNWVVISVDRKYTRRGLARKLLTYRLDEAQLMGCQGCITEASAFKSQQLFNKLGYELIHEIRHDEWLDETGKQIFVCDDGTKCIQLVYKGF</sequence>
<protein>
    <recommendedName>
        <fullName evidence="4">aralkylamine N-acetyltransferase</fullName>
        <ecNumber evidence="4">2.3.1.87</ecNumber>
    </recommendedName>
</protein>
<keyword evidence="1" id="KW-0808">Transferase</keyword>
<dbReference type="PANTHER" id="PTHR20905">
    <property type="entry name" value="N-ACETYLTRANSFERASE-RELATED"/>
    <property type="match status" value="1"/>
</dbReference>
<dbReference type="OMA" id="RCMRNAV"/>
<evidence type="ECO:0000256" key="12">
    <source>
        <dbReference type="ARBA" id="ARBA00052491"/>
    </source>
</evidence>
<dbReference type="PANTHER" id="PTHR20905:SF30">
    <property type="entry name" value="N-ACETYLTRANSFERASE DOMAIN-CONTAINING PROTEIN"/>
    <property type="match status" value="1"/>
</dbReference>
<evidence type="ECO:0000256" key="10">
    <source>
        <dbReference type="ARBA" id="ARBA00052178"/>
    </source>
</evidence>
<comment type="catalytic activity">
    <reaction evidence="11">
        <text>dopamine + hexadecanoyl-CoA = N-hexadecanoyl-dopamine + CoA + H(+)</text>
        <dbReference type="Rhea" id="RHEA:51376"/>
        <dbReference type="ChEBI" id="CHEBI:15378"/>
        <dbReference type="ChEBI" id="CHEBI:57287"/>
        <dbReference type="ChEBI" id="CHEBI:57379"/>
        <dbReference type="ChEBI" id="CHEBI:59905"/>
        <dbReference type="ChEBI" id="CHEBI:134058"/>
    </reaction>
    <physiologicalReaction direction="left-to-right" evidence="11">
        <dbReference type="Rhea" id="RHEA:51377"/>
    </physiologicalReaction>
</comment>
<dbReference type="InterPro" id="IPR000182">
    <property type="entry name" value="GNAT_dom"/>
</dbReference>
<comment type="catalytic activity">
    <reaction evidence="12">
        <text>serotonin + acetyl-CoA = N-acetylserotonin + CoA + H(+)</text>
        <dbReference type="Rhea" id="RHEA:25217"/>
        <dbReference type="ChEBI" id="CHEBI:15378"/>
        <dbReference type="ChEBI" id="CHEBI:17697"/>
        <dbReference type="ChEBI" id="CHEBI:57287"/>
        <dbReference type="ChEBI" id="CHEBI:57288"/>
        <dbReference type="ChEBI" id="CHEBI:350546"/>
        <dbReference type="EC" id="2.3.1.87"/>
    </reaction>
    <physiologicalReaction direction="left-to-right" evidence="12">
        <dbReference type="Rhea" id="RHEA:25218"/>
    </physiologicalReaction>
</comment>
<keyword evidence="15" id="KW-1185">Reference proteome</keyword>
<dbReference type="STRING" id="6265.A0A0B2VE03"/>
<dbReference type="EC" id="2.3.1.87" evidence="4"/>
<evidence type="ECO:0000256" key="6">
    <source>
        <dbReference type="ARBA" id="ARBA00050849"/>
    </source>
</evidence>